<dbReference type="Proteomes" id="UP000223173">
    <property type="component" value="Segment"/>
</dbReference>
<gene>
    <name evidence="1" type="primary">SIFV2_gp08</name>
</gene>
<protein>
    <submittedName>
        <fullName evidence="1">Conserved lipothrixviral structural protein</fullName>
    </submittedName>
</protein>
<accession>A0A1D8BJ72</accession>
<organism evidence="1">
    <name type="scientific">Sulfolobus islandicus filamentous virus 2</name>
    <dbReference type="NCBI Taxonomy" id="1902331"/>
    <lineage>
        <taxon>Viruses</taxon>
        <taxon>Adnaviria</taxon>
        <taxon>Zilligvirae</taxon>
        <taxon>Taleaviricota</taxon>
        <taxon>Tokiviricetes</taxon>
        <taxon>Ligamenvirales</taxon>
        <taxon>Lipothrixviridae</taxon>
        <taxon>Betalipothrixvirus</taxon>
        <taxon>Betalipothrixvirus hveragerdiense</taxon>
        <taxon>Sulfolobus islandicus filamentous virus</taxon>
    </lineage>
</organism>
<evidence type="ECO:0000313" key="1">
    <source>
        <dbReference type="EMBL" id="AOS58363.1"/>
    </source>
</evidence>
<sequence>MKAILEIPNVLHEEKHCEDFLDCVEIYMKYLTKYGKQLGICYGQNSLKKFPISGEFINECENGYVEIVK</sequence>
<reference evidence="1" key="2">
    <citation type="submission" date="2016-06" db="EMBL/GenBank/DDBJ databases">
        <authorList>
            <person name="Kjaerup R.B."/>
            <person name="Dalgaard T.S."/>
            <person name="Juul-Madsen H.R."/>
        </authorList>
    </citation>
    <scope>NUCLEOTIDE SEQUENCE</scope>
</reference>
<name>A0A1D8BJ72_SIFV</name>
<reference evidence="1" key="1">
    <citation type="journal article" date="2014" name="Mol. Microbiol.">
        <title>Inter-viral conflicts that exploit host CRISPR immune systems of Sulfolobus.</title>
        <authorList>
            <person name="Erdmann S."/>
            <person name="Le Moine Bauer S."/>
            <person name="Garrett R.A."/>
        </authorList>
    </citation>
    <scope>NUCLEOTIDE SEQUENCE [LARGE SCALE GENOMIC DNA]</scope>
</reference>
<proteinExistence type="predicted"/>
<dbReference type="EMBL" id="KX467643">
    <property type="protein sequence ID" value="AOS58363.1"/>
    <property type="molecule type" value="Genomic_DNA"/>
</dbReference>